<gene>
    <name evidence="3" type="primary">LOC113920443</name>
</gene>
<dbReference type="KEGG" id="zca:113920443"/>
<keyword evidence="2" id="KW-1185">Reference proteome</keyword>
<dbReference type="Proteomes" id="UP000515165">
    <property type="component" value="Chromosome 3"/>
</dbReference>
<dbReference type="AlphaFoldDB" id="A0A6J2CWM2"/>
<proteinExistence type="predicted"/>
<organism evidence="2 3">
    <name type="scientific">Zalophus californianus</name>
    <name type="common">California sealion</name>
    <dbReference type="NCBI Taxonomy" id="9704"/>
    <lineage>
        <taxon>Eukaryota</taxon>
        <taxon>Metazoa</taxon>
        <taxon>Chordata</taxon>
        <taxon>Craniata</taxon>
        <taxon>Vertebrata</taxon>
        <taxon>Euteleostomi</taxon>
        <taxon>Mammalia</taxon>
        <taxon>Eutheria</taxon>
        <taxon>Laurasiatheria</taxon>
        <taxon>Carnivora</taxon>
        <taxon>Caniformia</taxon>
        <taxon>Pinnipedia</taxon>
        <taxon>Otariidae</taxon>
        <taxon>Zalophus</taxon>
    </lineage>
</organism>
<reference evidence="3" key="1">
    <citation type="submission" date="2025-08" db="UniProtKB">
        <authorList>
            <consortium name="RefSeq"/>
        </authorList>
    </citation>
    <scope>IDENTIFICATION</scope>
    <source>
        <tissue evidence="3">Blood</tissue>
    </source>
</reference>
<feature type="compositionally biased region" description="Basic and acidic residues" evidence="1">
    <location>
        <begin position="41"/>
        <end position="50"/>
    </location>
</feature>
<accession>A0A6J2CWM2</accession>
<sequence>MNEGEQGGQGPEGGTPSVLRHSLSPLVSHPPLYSASRGVRGRREGGDKARGRQGGVGKPRNAHLLRTTQKPPQPLLPPRRRRALQNPPGRSARRQRGASVAFPSPPQRRRRRRAPSSVSLKPPLPAPLSPPGPPPTPLRPFQTPWARGGCSVSKRWPRLGPGRRGSERGGGGAPGTVNPATRRGRARRDAGSSRSTAGARRRQWQREPRDRSITGSHGARAFSFLRAGASARHTSSGRKGPAPEPPRRAAGCALAQKGASRSCPLPPQPARPHPAAPGARAGGGRRQRRLLLGGVGGQTGWCKRLQPTPFKGTRATASRVSVPRSLTPLPPPPRHDMSQAFFLGAWRSPPPPRRTWARPRPASPAPLRRRPLRQELCGPRRAGVSSR</sequence>
<evidence type="ECO:0000313" key="3">
    <source>
        <dbReference type="RefSeq" id="XP_027446488.1"/>
    </source>
</evidence>
<dbReference type="OrthoDB" id="10677415at2759"/>
<name>A0A6J2CWM2_ZALCA</name>
<evidence type="ECO:0000313" key="2">
    <source>
        <dbReference type="Proteomes" id="UP000515165"/>
    </source>
</evidence>
<dbReference type="GeneID" id="113920443"/>
<evidence type="ECO:0000256" key="1">
    <source>
        <dbReference type="SAM" id="MobiDB-lite"/>
    </source>
</evidence>
<feature type="compositionally biased region" description="Pro residues" evidence="1">
    <location>
        <begin position="264"/>
        <end position="275"/>
    </location>
</feature>
<feature type="region of interest" description="Disordered" evidence="1">
    <location>
        <begin position="1"/>
        <end position="387"/>
    </location>
</feature>
<dbReference type="RefSeq" id="XP_027446488.1">
    <property type="nucleotide sequence ID" value="XM_027590687.1"/>
</dbReference>
<feature type="compositionally biased region" description="Pro residues" evidence="1">
    <location>
        <begin position="122"/>
        <end position="138"/>
    </location>
</feature>
<protein>
    <submittedName>
        <fullName evidence="3">Wiskott-Aldrich syndrome protein homolog 1-like</fullName>
    </submittedName>
</protein>
<feature type="compositionally biased region" description="Gly residues" evidence="1">
    <location>
        <begin position="1"/>
        <end position="13"/>
    </location>
</feature>